<comment type="similarity">
    <text evidence="1">Belongs to the N(4)/N(6)-methyltransferase family. N(4) subfamily.</text>
</comment>
<evidence type="ECO:0000256" key="6">
    <source>
        <dbReference type="ARBA" id="ARBA00022747"/>
    </source>
</evidence>
<dbReference type="GO" id="GO:0009307">
    <property type="term" value="P:DNA restriction-modification system"/>
    <property type="evidence" value="ECO:0007669"/>
    <property type="project" value="UniProtKB-KW"/>
</dbReference>
<dbReference type="InterPro" id="IPR017985">
    <property type="entry name" value="MeTrfase_CN4_CS"/>
</dbReference>
<gene>
    <name evidence="10" type="ORF">DB32_008855</name>
</gene>
<dbReference type="STRING" id="927083.DB32_008855"/>
<dbReference type="InterPro" id="IPR029063">
    <property type="entry name" value="SAM-dependent_MTases_sf"/>
</dbReference>
<dbReference type="GO" id="GO:0015667">
    <property type="term" value="F:site-specific DNA-methyltransferase (cytosine-N4-specific) activity"/>
    <property type="evidence" value="ECO:0007669"/>
    <property type="project" value="UniProtKB-EC"/>
</dbReference>
<dbReference type="InterPro" id="IPR002941">
    <property type="entry name" value="DNA_methylase_N4/N6"/>
</dbReference>
<dbReference type="Pfam" id="PF01555">
    <property type="entry name" value="N6_N4_Mtase"/>
    <property type="match status" value="1"/>
</dbReference>
<name>A0A0F6WAN7_9BACT</name>
<dbReference type="PROSITE" id="PS01261">
    <property type="entry name" value="UPF0020"/>
    <property type="match status" value="1"/>
</dbReference>
<evidence type="ECO:0000313" key="11">
    <source>
        <dbReference type="Proteomes" id="UP000034883"/>
    </source>
</evidence>
<keyword evidence="3 10" id="KW-0489">Methyltransferase</keyword>
<dbReference type="PROSITE" id="PS00093">
    <property type="entry name" value="N4_MTASE"/>
    <property type="match status" value="1"/>
</dbReference>
<accession>A0A0F6WAN7</accession>
<dbReference type="GO" id="GO:0008170">
    <property type="term" value="F:N-methyltransferase activity"/>
    <property type="evidence" value="ECO:0007669"/>
    <property type="project" value="InterPro"/>
</dbReference>
<dbReference type="EMBL" id="CP011125">
    <property type="protein sequence ID" value="AKF11706.1"/>
    <property type="molecule type" value="Genomic_DNA"/>
</dbReference>
<dbReference type="EC" id="2.1.1.113" evidence="2"/>
<evidence type="ECO:0000313" key="10">
    <source>
        <dbReference type="EMBL" id="AKF11706.1"/>
    </source>
</evidence>
<dbReference type="KEGG" id="samy:DB32_008855"/>
<dbReference type="GO" id="GO:0032259">
    <property type="term" value="P:methylation"/>
    <property type="evidence" value="ECO:0007669"/>
    <property type="project" value="UniProtKB-KW"/>
</dbReference>
<evidence type="ECO:0000256" key="8">
    <source>
        <dbReference type="ARBA" id="ARBA00049120"/>
    </source>
</evidence>
<dbReference type="InterPro" id="IPR053943">
    <property type="entry name" value="RlmKL-like_Mtase_CS"/>
</dbReference>
<evidence type="ECO:0000259" key="9">
    <source>
        <dbReference type="Pfam" id="PF01555"/>
    </source>
</evidence>
<comment type="catalytic activity">
    <reaction evidence="8">
        <text>a 2'-deoxycytidine in DNA + S-adenosyl-L-methionine = an N(4)-methyl-2'-deoxycytidine in DNA + S-adenosyl-L-homocysteine + H(+)</text>
        <dbReference type="Rhea" id="RHEA:16857"/>
        <dbReference type="Rhea" id="RHEA-COMP:11369"/>
        <dbReference type="Rhea" id="RHEA-COMP:13674"/>
        <dbReference type="ChEBI" id="CHEBI:15378"/>
        <dbReference type="ChEBI" id="CHEBI:57856"/>
        <dbReference type="ChEBI" id="CHEBI:59789"/>
        <dbReference type="ChEBI" id="CHEBI:85452"/>
        <dbReference type="ChEBI" id="CHEBI:137933"/>
        <dbReference type="EC" id="2.1.1.113"/>
    </reaction>
</comment>
<keyword evidence="6" id="KW-0680">Restriction system</keyword>
<organism evidence="10 11">
    <name type="scientific">Sandaracinus amylolyticus</name>
    <dbReference type="NCBI Taxonomy" id="927083"/>
    <lineage>
        <taxon>Bacteria</taxon>
        <taxon>Pseudomonadati</taxon>
        <taxon>Myxococcota</taxon>
        <taxon>Polyangia</taxon>
        <taxon>Polyangiales</taxon>
        <taxon>Sandaracinaceae</taxon>
        <taxon>Sandaracinus</taxon>
    </lineage>
</organism>
<keyword evidence="5" id="KW-0949">S-adenosyl-L-methionine</keyword>
<protein>
    <recommendedName>
        <fullName evidence="2">site-specific DNA-methyltransferase (cytosine-N(4)-specific)</fullName>
        <ecNumber evidence="2">2.1.1.113</ecNumber>
    </recommendedName>
</protein>
<reference evidence="10 11" key="1">
    <citation type="submission" date="2015-03" db="EMBL/GenBank/DDBJ databases">
        <title>Genome assembly of Sandaracinus amylolyticus DSM 53668.</title>
        <authorList>
            <person name="Sharma G."/>
            <person name="Subramanian S."/>
        </authorList>
    </citation>
    <scope>NUCLEOTIDE SEQUENCE [LARGE SCALE GENOMIC DNA]</scope>
    <source>
        <strain evidence="10 11">DSM 53668</strain>
    </source>
</reference>
<evidence type="ECO:0000256" key="1">
    <source>
        <dbReference type="ARBA" id="ARBA00010203"/>
    </source>
</evidence>
<evidence type="ECO:0000256" key="5">
    <source>
        <dbReference type="ARBA" id="ARBA00022691"/>
    </source>
</evidence>
<dbReference type="Proteomes" id="UP000034883">
    <property type="component" value="Chromosome"/>
</dbReference>
<evidence type="ECO:0000256" key="4">
    <source>
        <dbReference type="ARBA" id="ARBA00022679"/>
    </source>
</evidence>
<feature type="domain" description="DNA methylase N-4/N-6" evidence="9">
    <location>
        <begin position="39"/>
        <end position="92"/>
    </location>
</feature>
<keyword evidence="7" id="KW-0238">DNA-binding</keyword>
<dbReference type="SUPFAM" id="SSF53335">
    <property type="entry name" value="S-adenosyl-L-methionine-dependent methyltransferases"/>
    <property type="match status" value="1"/>
</dbReference>
<dbReference type="Gene3D" id="3.40.50.150">
    <property type="entry name" value="Vaccinia Virus protein VP39"/>
    <property type="match status" value="2"/>
</dbReference>
<proteinExistence type="inferred from homology"/>
<evidence type="ECO:0000256" key="7">
    <source>
        <dbReference type="ARBA" id="ARBA00023125"/>
    </source>
</evidence>
<keyword evidence="4" id="KW-0808">Transferase</keyword>
<dbReference type="AlphaFoldDB" id="A0A0F6WAN7"/>
<evidence type="ECO:0000256" key="2">
    <source>
        <dbReference type="ARBA" id="ARBA00012185"/>
    </source>
</evidence>
<sequence>MNVGGPTRSQGDPKIAATLVEAMEAAAHEDPDALTHGFHAWPARMHRAIARTVIARATREGERVLDPFCGSGTVLLEAMLAGRRSAGVDLNPLAGALVGVKCERRDLESRDAFEQLAELVGEASLERVQARERAIAKLPPSMIGWYGPHVLKELAGLLEEIRSVEDEADRRALEMVFSSLVVKLSKKRAETSQQEAEKRIRKGLSTEMFVRKAHELAQRWGTLDEALPEGAIAPRFFEGDSRELERLLGARTKARLILTSPPYGGTYDYHAQHALRLAWLGLDARAFARREMGARRSAAVDPDEAAEQWWDDVAAMLRGMERVLDRDGFIVLLMGDGRFGQLDVPLIPQLIEIAPHVGLELVASASQPRPAWGGGATREEHLVALKRAERRR</sequence>
<keyword evidence="11" id="KW-1185">Reference proteome</keyword>
<dbReference type="GO" id="GO:0003677">
    <property type="term" value="F:DNA binding"/>
    <property type="evidence" value="ECO:0007669"/>
    <property type="project" value="UniProtKB-KW"/>
</dbReference>
<dbReference type="RefSeq" id="WP_053238545.1">
    <property type="nucleotide sequence ID" value="NZ_CP011125.1"/>
</dbReference>
<evidence type="ECO:0000256" key="3">
    <source>
        <dbReference type="ARBA" id="ARBA00022603"/>
    </source>
</evidence>